<organism evidence="1 2">
    <name type="scientific">Pelobates cultripes</name>
    <name type="common">Western spadefoot toad</name>
    <dbReference type="NCBI Taxonomy" id="61616"/>
    <lineage>
        <taxon>Eukaryota</taxon>
        <taxon>Metazoa</taxon>
        <taxon>Chordata</taxon>
        <taxon>Craniata</taxon>
        <taxon>Vertebrata</taxon>
        <taxon>Euteleostomi</taxon>
        <taxon>Amphibia</taxon>
        <taxon>Batrachia</taxon>
        <taxon>Anura</taxon>
        <taxon>Pelobatoidea</taxon>
        <taxon>Pelobatidae</taxon>
        <taxon>Pelobates</taxon>
    </lineage>
</organism>
<dbReference type="AlphaFoldDB" id="A0AAD1RSP5"/>
<sequence>SEAEIARRMLSNGPPAVDGNPASLTLMELVQIGLKLWSPSASDWPDNDKP</sequence>
<gene>
    <name evidence="1" type="ORF">PECUL_23A049081</name>
</gene>
<protein>
    <submittedName>
        <fullName evidence="1">Uncharacterized protein</fullName>
    </submittedName>
</protein>
<name>A0AAD1RSP5_PELCU</name>
<dbReference type="Proteomes" id="UP001295444">
    <property type="component" value="Chromosome 03"/>
</dbReference>
<evidence type="ECO:0000313" key="2">
    <source>
        <dbReference type="Proteomes" id="UP001295444"/>
    </source>
</evidence>
<evidence type="ECO:0000313" key="1">
    <source>
        <dbReference type="EMBL" id="CAH2277106.1"/>
    </source>
</evidence>
<feature type="non-terminal residue" evidence="1">
    <location>
        <position position="50"/>
    </location>
</feature>
<accession>A0AAD1RSP5</accession>
<feature type="non-terminal residue" evidence="1">
    <location>
        <position position="1"/>
    </location>
</feature>
<proteinExistence type="predicted"/>
<keyword evidence="2" id="KW-1185">Reference proteome</keyword>
<reference evidence="1" key="1">
    <citation type="submission" date="2022-03" db="EMBL/GenBank/DDBJ databases">
        <authorList>
            <person name="Alioto T."/>
            <person name="Alioto T."/>
            <person name="Gomez Garrido J."/>
        </authorList>
    </citation>
    <scope>NUCLEOTIDE SEQUENCE</scope>
</reference>
<dbReference type="EMBL" id="OW240914">
    <property type="protein sequence ID" value="CAH2277106.1"/>
    <property type="molecule type" value="Genomic_DNA"/>
</dbReference>